<evidence type="ECO:0000256" key="1">
    <source>
        <dbReference type="ARBA" id="ARBA00004585"/>
    </source>
</evidence>
<keyword evidence="8" id="KW-0862">Zinc</keyword>
<evidence type="ECO:0000256" key="9">
    <source>
        <dbReference type="ARBA" id="ARBA00022927"/>
    </source>
</evidence>
<proteinExistence type="inferred from homology"/>
<dbReference type="GO" id="GO:0008270">
    <property type="term" value="F:zinc ion binding"/>
    <property type="evidence" value="ECO:0007669"/>
    <property type="project" value="UniProtKB-KW"/>
</dbReference>
<dbReference type="GeneID" id="8861399"/>
<name>D2V791_NAEGR</name>
<feature type="domain" description="Pex N-terminal" evidence="14">
    <location>
        <begin position="13"/>
        <end position="280"/>
    </location>
</feature>
<comment type="subcellular location">
    <subcellularLocation>
        <location evidence="1">Peroxisome membrane</location>
        <topology evidence="1">Multi-pass membrane protein</topology>
    </subcellularLocation>
</comment>
<comment type="function">
    <text evidence="13">Component of a retrotranslocation channel required for peroxisome organization by mediating export of the PEX5 receptor from peroxisomes to the cytosol, thereby promoting PEX5 recycling.</text>
</comment>
<dbReference type="STRING" id="5762.D2V791"/>
<accession>D2V791</accession>
<evidence type="ECO:0000256" key="10">
    <source>
        <dbReference type="ARBA" id="ARBA00022989"/>
    </source>
</evidence>
<dbReference type="EMBL" id="GG738855">
    <property type="protein sequence ID" value="EFC47216.1"/>
    <property type="molecule type" value="Genomic_DNA"/>
</dbReference>
<dbReference type="Gene3D" id="3.30.40.10">
    <property type="entry name" value="Zinc/RING finger domain, C3HC4 (zinc finger)"/>
    <property type="match status" value="1"/>
</dbReference>
<dbReference type="Proteomes" id="UP000006671">
    <property type="component" value="Unassembled WGS sequence"/>
</dbReference>
<evidence type="ECO:0000259" key="14">
    <source>
        <dbReference type="Pfam" id="PF04757"/>
    </source>
</evidence>
<evidence type="ECO:0000256" key="2">
    <source>
        <dbReference type="ARBA" id="ARBA00004906"/>
    </source>
</evidence>
<evidence type="ECO:0000256" key="13">
    <source>
        <dbReference type="PIRNR" id="PIRNR038074"/>
    </source>
</evidence>
<gene>
    <name evidence="15" type="ORF">NAEGRDRAFT_31793</name>
</gene>
<keyword evidence="9" id="KW-0653">Protein transport</keyword>
<dbReference type="SUPFAM" id="SSF57850">
    <property type="entry name" value="RING/U-box"/>
    <property type="match status" value="1"/>
</dbReference>
<dbReference type="VEuPathDB" id="AmoebaDB:NAEGRDRAFT_31793"/>
<evidence type="ECO:0000256" key="7">
    <source>
        <dbReference type="ARBA" id="ARBA00022771"/>
    </source>
</evidence>
<dbReference type="OrthoDB" id="107372at2759"/>
<dbReference type="GO" id="GO:0004842">
    <property type="term" value="F:ubiquitin-protein transferase activity"/>
    <property type="evidence" value="ECO:0007669"/>
    <property type="project" value="TreeGrafter"/>
</dbReference>
<keyword evidence="4" id="KW-0813">Transport</keyword>
<evidence type="ECO:0000256" key="5">
    <source>
        <dbReference type="ARBA" id="ARBA00022692"/>
    </source>
</evidence>
<dbReference type="eggNOG" id="KOG0826">
    <property type="taxonomic scope" value="Eukaryota"/>
</dbReference>
<keyword evidence="7" id="KW-0863">Zinc-finger</keyword>
<comment type="pathway">
    <text evidence="2">Protein modification; protein ubiquitination.</text>
</comment>
<comment type="similarity">
    <text evidence="3 13">Belongs to the pex2/pex10/pex12 family.</text>
</comment>
<evidence type="ECO:0000256" key="12">
    <source>
        <dbReference type="ARBA" id="ARBA00023140"/>
    </source>
</evidence>
<dbReference type="InParanoid" id="D2V791"/>
<dbReference type="GO" id="GO:0006513">
    <property type="term" value="P:protein monoubiquitination"/>
    <property type="evidence" value="ECO:0007669"/>
    <property type="project" value="TreeGrafter"/>
</dbReference>
<keyword evidence="11 13" id="KW-0472">Membrane</keyword>
<evidence type="ECO:0000256" key="8">
    <source>
        <dbReference type="ARBA" id="ARBA00022833"/>
    </source>
</evidence>
<dbReference type="InterPro" id="IPR017375">
    <property type="entry name" value="PEX12"/>
</dbReference>
<dbReference type="OMA" id="QHYLARC"/>
<reference evidence="15 16" key="1">
    <citation type="journal article" date="2010" name="Cell">
        <title>The genome of Naegleria gruberi illuminates early eukaryotic versatility.</title>
        <authorList>
            <person name="Fritz-Laylin L.K."/>
            <person name="Prochnik S.E."/>
            <person name="Ginger M.L."/>
            <person name="Dacks J.B."/>
            <person name="Carpenter M.L."/>
            <person name="Field M.C."/>
            <person name="Kuo A."/>
            <person name="Paredez A."/>
            <person name="Chapman J."/>
            <person name="Pham J."/>
            <person name="Shu S."/>
            <person name="Neupane R."/>
            <person name="Cipriano M."/>
            <person name="Mancuso J."/>
            <person name="Tu H."/>
            <person name="Salamov A."/>
            <person name="Lindquist E."/>
            <person name="Shapiro H."/>
            <person name="Lucas S."/>
            <person name="Grigoriev I.V."/>
            <person name="Cande W.Z."/>
            <person name="Fulton C."/>
            <person name="Rokhsar D.S."/>
            <person name="Dawson S.C."/>
        </authorList>
    </citation>
    <scope>NUCLEOTIDE SEQUENCE [LARGE SCALE GENOMIC DNA]</scope>
    <source>
        <strain evidence="15 16">NEG-M</strain>
    </source>
</reference>
<dbReference type="GO" id="GO:0016558">
    <property type="term" value="P:protein import into peroxisome matrix"/>
    <property type="evidence" value="ECO:0007669"/>
    <property type="project" value="UniProtKB-UniRule"/>
</dbReference>
<sequence>MFQPTFFEIMTQERMISGLKSALRYILSMAAQRNFRYLNILKYYDELFGILQLVIERHFLSNFDSSFAEHLFGLKRVDANQFTPDNQSKPSFLTSKQRAQSLAYLVFVPYIKDKLENLYVDLRREHALSDIRNSTELDNSIIPSEMLQEESSNMGYHRFSKIVRTYFMKLWPYISTAYEGSHFFFMFLYLLKRDFKYHNPFMYLIGLCLKRLSPSEHVQHLSAMNIKRNNLIESFKKLGGNLFGSLFGYIIKFLYSISDYSTHLLLAIAFLFKFFEWYFNNESSLLTKGNIIIPPPPSQPERTPGGLEIPTNPRLCPLCKKERRNATLLTVSGFVFCYKCIQNHLISHSTCPITLSPCNKSHLVKIFEN</sequence>
<protein>
    <recommendedName>
        <fullName evidence="13">Peroxisome assembly protein 12</fullName>
    </recommendedName>
    <alternativeName>
        <fullName evidence="13">Peroxin-12</fullName>
    </alternativeName>
</protein>
<dbReference type="GO" id="GO:0005778">
    <property type="term" value="C:peroxisomal membrane"/>
    <property type="evidence" value="ECO:0007669"/>
    <property type="project" value="UniProtKB-SubCell"/>
</dbReference>
<dbReference type="PANTHER" id="PTHR12888">
    <property type="entry name" value="PEROXISOME ASSEMBLY PROTEIN 12 PEROXIN-12"/>
    <property type="match status" value="1"/>
</dbReference>
<dbReference type="InterPro" id="IPR006845">
    <property type="entry name" value="Pex_N"/>
</dbReference>
<dbReference type="InterPro" id="IPR013083">
    <property type="entry name" value="Znf_RING/FYVE/PHD"/>
</dbReference>
<dbReference type="PIRSF" id="PIRSF038074">
    <property type="entry name" value="Peroxisome_assembly_p12"/>
    <property type="match status" value="1"/>
</dbReference>
<keyword evidence="6" id="KW-0479">Metal-binding</keyword>
<evidence type="ECO:0000256" key="4">
    <source>
        <dbReference type="ARBA" id="ARBA00022448"/>
    </source>
</evidence>
<dbReference type="PANTHER" id="PTHR12888:SF0">
    <property type="entry name" value="PEROXISOME ASSEMBLY PROTEIN 12"/>
    <property type="match status" value="1"/>
</dbReference>
<dbReference type="FunCoup" id="D2V791">
    <property type="interactions" value="194"/>
</dbReference>
<evidence type="ECO:0000313" key="15">
    <source>
        <dbReference type="EMBL" id="EFC47216.1"/>
    </source>
</evidence>
<organism evidence="16">
    <name type="scientific">Naegleria gruberi</name>
    <name type="common">Amoeba</name>
    <dbReference type="NCBI Taxonomy" id="5762"/>
    <lineage>
        <taxon>Eukaryota</taxon>
        <taxon>Discoba</taxon>
        <taxon>Heterolobosea</taxon>
        <taxon>Tetramitia</taxon>
        <taxon>Eutetramitia</taxon>
        <taxon>Vahlkampfiidae</taxon>
        <taxon>Naegleria</taxon>
    </lineage>
</organism>
<dbReference type="GO" id="GO:1990429">
    <property type="term" value="C:peroxisomal importomer complex"/>
    <property type="evidence" value="ECO:0007669"/>
    <property type="project" value="TreeGrafter"/>
</dbReference>
<dbReference type="Pfam" id="PF04757">
    <property type="entry name" value="Pex2_Pex12"/>
    <property type="match status" value="1"/>
</dbReference>
<evidence type="ECO:0000256" key="11">
    <source>
        <dbReference type="ARBA" id="ARBA00023136"/>
    </source>
</evidence>
<evidence type="ECO:0000256" key="6">
    <source>
        <dbReference type="ARBA" id="ARBA00022723"/>
    </source>
</evidence>
<keyword evidence="12 13" id="KW-0576">Peroxisome</keyword>
<evidence type="ECO:0000256" key="3">
    <source>
        <dbReference type="ARBA" id="ARBA00008704"/>
    </source>
</evidence>
<dbReference type="CDD" id="cd16451">
    <property type="entry name" value="mRING_PEX12"/>
    <property type="match status" value="1"/>
</dbReference>
<keyword evidence="5" id="KW-0812">Transmembrane</keyword>
<dbReference type="AlphaFoldDB" id="D2V791"/>
<evidence type="ECO:0000313" key="16">
    <source>
        <dbReference type="Proteomes" id="UP000006671"/>
    </source>
</evidence>
<keyword evidence="16" id="KW-1185">Reference proteome</keyword>
<dbReference type="RefSeq" id="XP_002679960.1">
    <property type="nucleotide sequence ID" value="XM_002679914.1"/>
</dbReference>
<dbReference type="KEGG" id="ngr:NAEGRDRAFT_31793"/>
<keyword evidence="10" id="KW-1133">Transmembrane helix</keyword>